<proteinExistence type="inferred from homology"/>
<dbReference type="InterPro" id="IPR029047">
    <property type="entry name" value="HSP70_peptide-bd_sf"/>
</dbReference>
<dbReference type="GO" id="GO:0005634">
    <property type="term" value="C:nucleus"/>
    <property type="evidence" value="ECO:0007669"/>
    <property type="project" value="TreeGrafter"/>
</dbReference>
<dbReference type="SUPFAM" id="SSF53067">
    <property type="entry name" value="Actin-like ATPase domain"/>
    <property type="match status" value="2"/>
</dbReference>
<dbReference type="Gene3D" id="3.30.30.30">
    <property type="match status" value="1"/>
</dbReference>
<dbReference type="GO" id="GO:0005524">
    <property type="term" value="F:ATP binding"/>
    <property type="evidence" value="ECO:0007669"/>
    <property type="project" value="UniProtKB-KW"/>
</dbReference>
<comment type="similarity">
    <text evidence="2">Belongs to the heat shock protein 70 family.</text>
</comment>
<dbReference type="InterPro" id="IPR029048">
    <property type="entry name" value="HSP70_C_sf"/>
</dbReference>
<reference evidence="8 9" key="1">
    <citation type="journal article" date="2016" name="Mol. Biol. Evol.">
        <title>Comparative Genomics of Early-Diverging Mushroom-Forming Fungi Provides Insights into the Origins of Lignocellulose Decay Capabilities.</title>
        <authorList>
            <person name="Nagy L.G."/>
            <person name="Riley R."/>
            <person name="Tritt A."/>
            <person name="Adam C."/>
            <person name="Daum C."/>
            <person name="Floudas D."/>
            <person name="Sun H."/>
            <person name="Yadav J.S."/>
            <person name="Pangilinan J."/>
            <person name="Larsson K.H."/>
            <person name="Matsuura K."/>
            <person name="Barry K."/>
            <person name="Labutti K."/>
            <person name="Kuo R."/>
            <person name="Ohm R.A."/>
            <person name="Bhattacharya S.S."/>
            <person name="Shirouzu T."/>
            <person name="Yoshinaga Y."/>
            <person name="Martin F.M."/>
            <person name="Grigoriev I.V."/>
            <person name="Hibbett D.S."/>
        </authorList>
    </citation>
    <scope>NUCLEOTIDE SEQUENCE [LARGE SCALE GENOMIC DNA]</scope>
    <source>
        <strain evidence="8 9">HHB14362 ss-1</strain>
    </source>
</reference>
<evidence type="ECO:0000256" key="2">
    <source>
        <dbReference type="ARBA" id="ARBA00007381"/>
    </source>
</evidence>
<dbReference type="Gene3D" id="3.30.420.40">
    <property type="match status" value="2"/>
</dbReference>
<dbReference type="InParanoid" id="A0A165QKP4"/>
<dbReference type="EMBL" id="KV425594">
    <property type="protein sequence ID" value="KZT22556.1"/>
    <property type="molecule type" value="Genomic_DNA"/>
</dbReference>
<dbReference type="PROSITE" id="PS01036">
    <property type="entry name" value="HSP70_3"/>
    <property type="match status" value="1"/>
</dbReference>
<dbReference type="FunCoup" id="A0A165QKP4">
    <property type="interactions" value="723"/>
</dbReference>
<dbReference type="Gene3D" id="2.60.34.10">
    <property type="entry name" value="Substrate Binding Domain Of DNAk, Chain A, domain 1"/>
    <property type="match status" value="1"/>
</dbReference>
<dbReference type="STRING" id="1314782.A0A165QKP4"/>
<keyword evidence="9" id="KW-1185">Reference proteome</keyword>
<evidence type="ECO:0000313" key="9">
    <source>
        <dbReference type="Proteomes" id="UP000076761"/>
    </source>
</evidence>
<gene>
    <name evidence="8" type="ORF">NEOLEDRAFT_1180798</name>
</gene>
<dbReference type="FunFam" id="1.20.1270.10:FF:000002">
    <property type="entry name" value="Heat shock 70 kDa protein 4"/>
    <property type="match status" value="1"/>
</dbReference>
<protein>
    <submittedName>
        <fullName evidence="8">Heat shock protein 70</fullName>
    </submittedName>
</protein>
<evidence type="ECO:0000256" key="7">
    <source>
        <dbReference type="SAM" id="MobiDB-lite"/>
    </source>
</evidence>
<dbReference type="Proteomes" id="UP000076761">
    <property type="component" value="Unassembled WGS sequence"/>
</dbReference>
<dbReference type="InterPro" id="IPR043129">
    <property type="entry name" value="ATPase_NBD"/>
</dbReference>
<dbReference type="Gene3D" id="3.90.640.10">
    <property type="entry name" value="Actin, Chain A, domain 4"/>
    <property type="match status" value="1"/>
</dbReference>
<comment type="subcellular location">
    <subcellularLocation>
        <location evidence="1">Cytoplasm</location>
    </subcellularLocation>
</comment>
<evidence type="ECO:0000256" key="4">
    <source>
        <dbReference type="ARBA" id="ARBA00022741"/>
    </source>
</evidence>
<evidence type="ECO:0000256" key="1">
    <source>
        <dbReference type="ARBA" id="ARBA00004496"/>
    </source>
</evidence>
<dbReference type="CDD" id="cd24094">
    <property type="entry name" value="ASKHA_NBD_HSP70_ScSse"/>
    <property type="match status" value="1"/>
</dbReference>
<dbReference type="InterPro" id="IPR013126">
    <property type="entry name" value="Hsp_70_fam"/>
</dbReference>
<feature type="compositionally biased region" description="Low complexity" evidence="7">
    <location>
        <begin position="743"/>
        <end position="756"/>
    </location>
</feature>
<keyword evidence="3" id="KW-0963">Cytoplasm</keyword>
<feature type="compositionally biased region" description="Basic and acidic residues" evidence="7">
    <location>
        <begin position="757"/>
        <end position="766"/>
    </location>
</feature>
<keyword evidence="5" id="KW-0067">ATP-binding</keyword>
<dbReference type="GO" id="GO:0140662">
    <property type="term" value="F:ATP-dependent protein folding chaperone"/>
    <property type="evidence" value="ECO:0007669"/>
    <property type="project" value="InterPro"/>
</dbReference>
<keyword evidence="6 8" id="KW-0346">Stress response</keyword>
<dbReference type="PRINTS" id="PR00301">
    <property type="entry name" value="HEATSHOCK70"/>
</dbReference>
<evidence type="ECO:0000256" key="3">
    <source>
        <dbReference type="ARBA" id="ARBA00022490"/>
    </source>
</evidence>
<dbReference type="Pfam" id="PF00012">
    <property type="entry name" value="HSP70"/>
    <property type="match status" value="1"/>
</dbReference>
<accession>A0A165QKP4</accession>
<dbReference type="FunFam" id="3.90.640.10:FF:000004">
    <property type="entry name" value="Heat shock 70 kDa protein 4"/>
    <property type="match status" value="1"/>
</dbReference>
<dbReference type="FunFam" id="2.60.34.10:FF:000011">
    <property type="entry name" value="Heat shock protein hsp88"/>
    <property type="match status" value="1"/>
</dbReference>
<evidence type="ECO:0000256" key="6">
    <source>
        <dbReference type="ARBA" id="ARBA00023016"/>
    </source>
</evidence>
<dbReference type="FunFam" id="3.30.30.30:FF:000002">
    <property type="entry name" value="Heat shock 70 kDa protein 4"/>
    <property type="match status" value="1"/>
</dbReference>
<sequence length="776" mass="86267">MAVVGVDFGSLHSKIGVARNRGIDIIVNEVSNRATPSLVGFGPKLRAIGESAKTQETSNFKNTIGSLKRLIGRTLNDPEIQEMEKKFINAQLVDVGGSVGVKVRYQNEEHQFSATQLAAMYFGKLRDIAASELKTGVSDIVIAVPGWYTEVQRRAILDAAAIVNLNCLRVVNDTTAVALGYGITKSDLPEAENPRHVVFVDVGHSNMTVSVVAFSKGQLTVKATAYDRHLGGRDIDYALVQHFAEEFKEKYKIDVLSSPKATFRLAAGCERLKKILSANPEANLSVESIMNDIDASSKLGREQLEQLIAHVLDRIPGVIERALADAKISLDQIDSVELIGGSTRVPAVRAKIQSAFPDQVLKTTLNQDEACARGATFTCAMLSPVFRVREFTMHDIQPYSIKVSWERSPDDTDEDTELVVFPKGNVIPSTKVLTYYRKSAFDLEAAYADVSQLPGGVNPWISRFTAKGVTADAKGDLSCVKLKVRLNTHGTVSFEQAYIEETVEQEDATMEVDSEAQQAQLKKRKVVKKDVPFVVGNTALDKSLVEKMREQEAQMHAADKLVMDTEDAKNALEEYVYDMRGKLEERYAAYVQDSEKEALLRQLQEAEDWLYSEEGEDATKSAYISRLDAAKKIGNPIVARWRETEERAKNVSQLRETINTYMSYATSGDEKYAHIDEKDKQSVVEKCATVQKWLEDQIARQSERPKNVDPVLKSEDITKKREEIIYFATPILTKPKPKPTPAPGTETPKQEQQPQPEETKAEKPEEPQGPSEMDVD</sequence>
<dbReference type="GO" id="GO:0005829">
    <property type="term" value="C:cytosol"/>
    <property type="evidence" value="ECO:0007669"/>
    <property type="project" value="TreeGrafter"/>
</dbReference>
<keyword evidence="4" id="KW-0547">Nucleotide-binding</keyword>
<dbReference type="PANTHER" id="PTHR45639:SF4">
    <property type="entry name" value="HSC70CB, ISOFORM G"/>
    <property type="match status" value="1"/>
</dbReference>
<dbReference type="OrthoDB" id="434160at2759"/>
<feature type="region of interest" description="Disordered" evidence="7">
    <location>
        <begin position="728"/>
        <end position="776"/>
    </location>
</feature>
<organism evidence="8 9">
    <name type="scientific">Neolentinus lepideus HHB14362 ss-1</name>
    <dbReference type="NCBI Taxonomy" id="1314782"/>
    <lineage>
        <taxon>Eukaryota</taxon>
        <taxon>Fungi</taxon>
        <taxon>Dikarya</taxon>
        <taxon>Basidiomycota</taxon>
        <taxon>Agaricomycotina</taxon>
        <taxon>Agaricomycetes</taxon>
        <taxon>Gloeophyllales</taxon>
        <taxon>Gloeophyllaceae</taxon>
        <taxon>Neolentinus</taxon>
    </lineage>
</organism>
<dbReference type="InterPro" id="IPR018181">
    <property type="entry name" value="Heat_shock_70_CS"/>
</dbReference>
<evidence type="ECO:0000313" key="8">
    <source>
        <dbReference type="EMBL" id="KZT22556.1"/>
    </source>
</evidence>
<evidence type="ECO:0000256" key="5">
    <source>
        <dbReference type="ARBA" id="ARBA00022840"/>
    </source>
</evidence>
<name>A0A165QKP4_9AGAM</name>
<dbReference type="SUPFAM" id="SSF100920">
    <property type="entry name" value="Heat shock protein 70kD (HSP70), peptide-binding domain"/>
    <property type="match status" value="1"/>
</dbReference>
<dbReference type="PANTHER" id="PTHR45639">
    <property type="entry name" value="HSC70CB, ISOFORM G-RELATED"/>
    <property type="match status" value="1"/>
</dbReference>
<dbReference type="SUPFAM" id="SSF100934">
    <property type="entry name" value="Heat shock protein 70kD (HSP70), C-terminal subdomain"/>
    <property type="match status" value="2"/>
</dbReference>
<dbReference type="AlphaFoldDB" id="A0A165QKP4"/>
<dbReference type="Gene3D" id="1.20.1270.10">
    <property type="match status" value="1"/>
</dbReference>
<dbReference type="FunFam" id="3.30.420.40:FF:000171">
    <property type="entry name" value="Heat shock 70 kDa protein 4"/>
    <property type="match status" value="2"/>
</dbReference>